<dbReference type="GO" id="GO:0070930">
    <property type="term" value="P:trans-translation-dependent protein tagging"/>
    <property type="evidence" value="ECO:0007669"/>
    <property type="project" value="TreeGrafter"/>
</dbReference>
<dbReference type="PANTHER" id="PTHR30308:SF2">
    <property type="entry name" value="SSRA-BINDING PROTEIN"/>
    <property type="match status" value="1"/>
</dbReference>
<dbReference type="CDD" id="cd09294">
    <property type="entry name" value="SmpB"/>
    <property type="match status" value="1"/>
</dbReference>
<dbReference type="EMBL" id="CAFBMH010000033">
    <property type="protein sequence ID" value="CAB4906157.1"/>
    <property type="molecule type" value="Genomic_DNA"/>
</dbReference>
<protein>
    <submittedName>
        <fullName evidence="5">Unannotated protein</fullName>
    </submittedName>
</protein>
<sequence>MATRWVASPCPATLVHLMAAPDRKGTKLVATNRAARRDYDVLDTLEVGIMLRGSEVKSLRESKVQLNDAFARIDHAEMWLYGMHLAAYSHSTGVFGHVPERNRKLLAHKSEILRWKARVDLERLAIVALSLYFKDGRAKLELGLAKGRRKGDHRQALIKKEADIEARRAISAARRERG</sequence>
<keyword evidence="2" id="KW-0694">RNA-binding</keyword>
<dbReference type="PANTHER" id="PTHR30308">
    <property type="entry name" value="TMRNA-BINDING COMPONENT OF TRANS-TRANSLATION TAGGING COMPLEX"/>
    <property type="match status" value="1"/>
</dbReference>
<evidence type="ECO:0000313" key="4">
    <source>
        <dbReference type="EMBL" id="CAB4834813.1"/>
    </source>
</evidence>
<dbReference type="SUPFAM" id="SSF74982">
    <property type="entry name" value="Small protein B (SmpB)"/>
    <property type="match status" value="1"/>
</dbReference>
<evidence type="ECO:0000256" key="2">
    <source>
        <dbReference type="ARBA" id="ARBA00022884"/>
    </source>
</evidence>
<dbReference type="InterPro" id="IPR023620">
    <property type="entry name" value="SmpB"/>
</dbReference>
<accession>A0A6J7GD78</accession>
<evidence type="ECO:0000313" key="5">
    <source>
        <dbReference type="EMBL" id="CAB4906157.1"/>
    </source>
</evidence>
<dbReference type="HAMAP" id="MF_00023">
    <property type="entry name" value="SmpB"/>
    <property type="match status" value="1"/>
</dbReference>
<evidence type="ECO:0000256" key="1">
    <source>
        <dbReference type="ARBA" id="ARBA00022490"/>
    </source>
</evidence>
<dbReference type="AlphaFoldDB" id="A0A6J7GD78"/>
<dbReference type="EMBL" id="CAFABA010000105">
    <property type="protein sequence ID" value="CAB4834813.1"/>
    <property type="molecule type" value="Genomic_DNA"/>
</dbReference>
<keyword evidence="1" id="KW-0963">Cytoplasm</keyword>
<dbReference type="NCBIfam" id="TIGR00086">
    <property type="entry name" value="smpB"/>
    <property type="match status" value="1"/>
</dbReference>
<dbReference type="EMBL" id="CAEZYR010000065">
    <property type="protein sequence ID" value="CAB4750914.1"/>
    <property type="molecule type" value="Genomic_DNA"/>
</dbReference>
<name>A0A6J7GD78_9ZZZZ</name>
<dbReference type="GO" id="GO:0005829">
    <property type="term" value="C:cytosol"/>
    <property type="evidence" value="ECO:0007669"/>
    <property type="project" value="TreeGrafter"/>
</dbReference>
<dbReference type="InterPro" id="IPR000037">
    <property type="entry name" value="SsrA-bd_prot"/>
</dbReference>
<organism evidence="5">
    <name type="scientific">freshwater metagenome</name>
    <dbReference type="NCBI Taxonomy" id="449393"/>
    <lineage>
        <taxon>unclassified sequences</taxon>
        <taxon>metagenomes</taxon>
        <taxon>ecological metagenomes</taxon>
    </lineage>
</organism>
<reference evidence="5" key="1">
    <citation type="submission" date="2020-05" db="EMBL/GenBank/DDBJ databases">
        <authorList>
            <person name="Chiriac C."/>
            <person name="Salcher M."/>
            <person name="Ghai R."/>
            <person name="Kavagutti S V."/>
        </authorList>
    </citation>
    <scope>NUCLEOTIDE SEQUENCE</scope>
</reference>
<evidence type="ECO:0000313" key="3">
    <source>
        <dbReference type="EMBL" id="CAB4750914.1"/>
    </source>
</evidence>
<dbReference type="NCBIfam" id="NF003843">
    <property type="entry name" value="PRK05422.1"/>
    <property type="match status" value="1"/>
</dbReference>
<proteinExistence type="inferred from homology"/>
<dbReference type="Gene3D" id="2.40.280.10">
    <property type="match status" value="1"/>
</dbReference>
<dbReference type="Pfam" id="PF01668">
    <property type="entry name" value="SmpB"/>
    <property type="match status" value="1"/>
</dbReference>
<gene>
    <name evidence="3" type="ORF">UFOPK2754_01801</name>
    <name evidence="4" type="ORF">UFOPK3139_02206</name>
    <name evidence="5" type="ORF">UFOPK3543_01154</name>
    <name evidence="6" type="ORF">UFOPK3967_00228</name>
</gene>
<evidence type="ECO:0000313" key="6">
    <source>
        <dbReference type="EMBL" id="CAB4978916.1"/>
    </source>
</evidence>
<dbReference type="GO" id="GO:0003723">
    <property type="term" value="F:RNA binding"/>
    <property type="evidence" value="ECO:0007669"/>
    <property type="project" value="UniProtKB-KW"/>
</dbReference>
<dbReference type="EMBL" id="CAFBOS010000008">
    <property type="protein sequence ID" value="CAB4978916.1"/>
    <property type="molecule type" value="Genomic_DNA"/>
</dbReference>